<evidence type="ECO:0000313" key="2">
    <source>
        <dbReference type="EMBL" id="MDQ2089443.1"/>
    </source>
</evidence>
<dbReference type="EMBL" id="JANHAX010000001">
    <property type="protein sequence ID" value="MDQ2089443.1"/>
    <property type="molecule type" value="Genomic_DNA"/>
</dbReference>
<dbReference type="Proteomes" id="UP001226762">
    <property type="component" value="Unassembled WGS sequence"/>
</dbReference>
<sequence>MQRFVIAALVAAIALPAAAETRKQRETRCAAQAEIVGQAVEMRKKRSSEAKVKEAILAETDTVYAASVPILVGYVYTLHRNDLKADVRGAFEEQCNAFKQ</sequence>
<feature type="signal peptide" evidence="1">
    <location>
        <begin position="1"/>
        <end position="19"/>
    </location>
</feature>
<gene>
    <name evidence="2" type="ORF">NO357_05960</name>
</gene>
<dbReference type="RefSeq" id="WP_306734688.1">
    <property type="nucleotide sequence ID" value="NZ_JANHAX010000001.1"/>
</dbReference>
<dbReference type="AlphaFoldDB" id="A0AAE3WD72"/>
<keyword evidence="1" id="KW-0732">Signal</keyword>
<name>A0AAE3WD72_9RHOB</name>
<proteinExistence type="predicted"/>
<protein>
    <recommendedName>
        <fullName evidence="4">HdeA/HdeB family protein</fullName>
    </recommendedName>
</protein>
<keyword evidence="3" id="KW-1185">Reference proteome</keyword>
<evidence type="ECO:0000313" key="3">
    <source>
        <dbReference type="Proteomes" id="UP001226762"/>
    </source>
</evidence>
<accession>A0AAE3WD72</accession>
<organism evidence="2 3">
    <name type="scientific">Marimonas arenosa</name>
    <dbReference type="NCBI Taxonomy" id="1795305"/>
    <lineage>
        <taxon>Bacteria</taxon>
        <taxon>Pseudomonadati</taxon>
        <taxon>Pseudomonadota</taxon>
        <taxon>Alphaproteobacteria</taxon>
        <taxon>Rhodobacterales</taxon>
        <taxon>Paracoccaceae</taxon>
        <taxon>Marimonas</taxon>
    </lineage>
</organism>
<comment type="caution">
    <text evidence="2">The sequence shown here is derived from an EMBL/GenBank/DDBJ whole genome shotgun (WGS) entry which is preliminary data.</text>
</comment>
<reference evidence="2" key="1">
    <citation type="submission" date="2022-07" db="EMBL/GenBank/DDBJ databases">
        <authorList>
            <person name="Otstavnykh N."/>
            <person name="Isaeva M."/>
            <person name="Bystritskaya E."/>
        </authorList>
    </citation>
    <scope>NUCLEOTIDE SEQUENCE</scope>
    <source>
        <strain evidence="2">KCTC 52189</strain>
    </source>
</reference>
<evidence type="ECO:0000256" key="1">
    <source>
        <dbReference type="SAM" id="SignalP"/>
    </source>
</evidence>
<evidence type="ECO:0008006" key="4">
    <source>
        <dbReference type="Google" id="ProtNLM"/>
    </source>
</evidence>
<feature type="chain" id="PRO_5042063934" description="HdeA/HdeB family protein" evidence="1">
    <location>
        <begin position="20"/>
        <end position="100"/>
    </location>
</feature>
<reference evidence="2" key="2">
    <citation type="submission" date="2023-02" db="EMBL/GenBank/DDBJ databases">
        <title>'Rhodoalgimonas zhirmunskyi' gen. nov., isolated from a red alga.</title>
        <authorList>
            <person name="Nedashkovskaya O.I."/>
            <person name="Otstavnykh N.Y."/>
            <person name="Bystritskaya E.P."/>
            <person name="Balabanova L.A."/>
            <person name="Isaeva M.P."/>
        </authorList>
    </citation>
    <scope>NUCLEOTIDE SEQUENCE</scope>
    <source>
        <strain evidence="2">KCTC 52189</strain>
    </source>
</reference>